<accession>A0A8W8HQF3</accession>
<dbReference type="AlphaFoldDB" id="A0A8W8HQF3"/>
<dbReference type="EnsemblMetazoa" id="G10590.5">
    <property type="protein sequence ID" value="G10590.5:cds"/>
    <property type="gene ID" value="G10590"/>
</dbReference>
<evidence type="ECO:0000313" key="1">
    <source>
        <dbReference type="EnsemblMetazoa" id="G10590.5:cds"/>
    </source>
</evidence>
<protein>
    <submittedName>
        <fullName evidence="1">Uncharacterized protein</fullName>
    </submittedName>
</protein>
<proteinExistence type="predicted"/>
<organism evidence="1 2">
    <name type="scientific">Magallana gigas</name>
    <name type="common">Pacific oyster</name>
    <name type="synonym">Crassostrea gigas</name>
    <dbReference type="NCBI Taxonomy" id="29159"/>
    <lineage>
        <taxon>Eukaryota</taxon>
        <taxon>Metazoa</taxon>
        <taxon>Spiralia</taxon>
        <taxon>Lophotrochozoa</taxon>
        <taxon>Mollusca</taxon>
        <taxon>Bivalvia</taxon>
        <taxon>Autobranchia</taxon>
        <taxon>Pteriomorphia</taxon>
        <taxon>Ostreida</taxon>
        <taxon>Ostreoidea</taxon>
        <taxon>Ostreidae</taxon>
        <taxon>Magallana</taxon>
    </lineage>
</organism>
<sequence>MDEEKSGILKCFIYKFKQHVDLSSVSETYPCVRCRLLALVHNDCTLQLVHLDPKINTGVPSLQNIKSFTWRKLKAVDSTVRDGLQFAVITGNNTLVSYRITGDPLKADPRDSYNLTEALIGAGLLKENQSLKLLDLSQQHVVLETEGLIAGLSLTLSEVKVIYKIPYDSLYQICSDILIKFNTKQLEFCILVTF</sequence>
<reference evidence="1" key="1">
    <citation type="submission" date="2022-08" db="UniProtKB">
        <authorList>
            <consortium name="EnsemblMetazoa"/>
        </authorList>
    </citation>
    <scope>IDENTIFICATION</scope>
    <source>
        <strain evidence="1">05x7-T-G4-1.051#20</strain>
    </source>
</reference>
<keyword evidence="2" id="KW-1185">Reference proteome</keyword>
<dbReference type="Proteomes" id="UP000005408">
    <property type="component" value="Unassembled WGS sequence"/>
</dbReference>
<evidence type="ECO:0000313" key="2">
    <source>
        <dbReference type="Proteomes" id="UP000005408"/>
    </source>
</evidence>
<name>A0A8W8HQF3_MAGGI</name>